<proteinExistence type="predicted"/>
<dbReference type="AlphaFoldDB" id="A0A367KRW5"/>
<keyword evidence="1" id="KW-1133">Transmembrane helix</keyword>
<evidence type="ECO:0000259" key="2">
    <source>
        <dbReference type="SMART" id="SM01017"/>
    </source>
</evidence>
<dbReference type="GO" id="GO:0030674">
    <property type="term" value="F:protein-macromolecule adaptor activity"/>
    <property type="evidence" value="ECO:0007669"/>
    <property type="project" value="TreeGrafter"/>
</dbReference>
<dbReference type="GO" id="GO:0005886">
    <property type="term" value="C:plasma membrane"/>
    <property type="evidence" value="ECO:0007669"/>
    <property type="project" value="TreeGrafter"/>
</dbReference>
<feature type="domain" description="Arrestin C-terminal-like" evidence="2">
    <location>
        <begin position="472"/>
        <end position="611"/>
    </location>
</feature>
<dbReference type="InterPro" id="IPR014756">
    <property type="entry name" value="Ig_E-set"/>
</dbReference>
<dbReference type="Pfam" id="PF02752">
    <property type="entry name" value="Arrestin_C"/>
    <property type="match status" value="1"/>
</dbReference>
<organism evidence="3 4">
    <name type="scientific">Rhizopus stolonifer</name>
    <name type="common">Rhizopus nigricans</name>
    <dbReference type="NCBI Taxonomy" id="4846"/>
    <lineage>
        <taxon>Eukaryota</taxon>
        <taxon>Fungi</taxon>
        <taxon>Fungi incertae sedis</taxon>
        <taxon>Mucoromycota</taxon>
        <taxon>Mucoromycotina</taxon>
        <taxon>Mucoromycetes</taxon>
        <taxon>Mucorales</taxon>
        <taxon>Mucorineae</taxon>
        <taxon>Rhizopodaceae</taxon>
        <taxon>Rhizopus</taxon>
    </lineage>
</organism>
<dbReference type="InterPro" id="IPR011022">
    <property type="entry name" value="Arrestin_C-like"/>
</dbReference>
<dbReference type="InterPro" id="IPR011021">
    <property type="entry name" value="Arrestin-like_N"/>
</dbReference>
<dbReference type="Pfam" id="PF00339">
    <property type="entry name" value="Arrestin_N"/>
    <property type="match status" value="1"/>
</dbReference>
<dbReference type="PANTHER" id="PTHR11188">
    <property type="entry name" value="ARRESTIN DOMAIN CONTAINING PROTEIN"/>
    <property type="match status" value="1"/>
</dbReference>
<dbReference type="GO" id="GO:0031625">
    <property type="term" value="F:ubiquitin protein ligase binding"/>
    <property type="evidence" value="ECO:0007669"/>
    <property type="project" value="TreeGrafter"/>
</dbReference>
<dbReference type="Proteomes" id="UP000253551">
    <property type="component" value="Unassembled WGS sequence"/>
</dbReference>
<dbReference type="InterPro" id="IPR050357">
    <property type="entry name" value="Arrestin_domain-protein"/>
</dbReference>
<dbReference type="SMART" id="SM01017">
    <property type="entry name" value="Arrestin_C"/>
    <property type="match status" value="1"/>
</dbReference>
<evidence type="ECO:0000313" key="3">
    <source>
        <dbReference type="EMBL" id="RCI04948.1"/>
    </source>
</evidence>
<dbReference type="Gene3D" id="2.60.40.640">
    <property type="match status" value="1"/>
</dbReference>
<dbReference type="GO" id="GO:0070086">
    <property type="term" value="P:ubiquitin-dependent endocytosis"/>
    <property type="evidence" value="ECO:0007669"/>
    <property type="project" value="TreeGrafter"/>
</dbReference>
<keyword evidence="1" id="KW-0812">Transmembrane</keyword>
<evidence type="ECO:0000256" key="1">
    <source>
        <dbReference type="SAM" id="Phobius"/>
    </source>
</evidence>
<dbReference type="SUPFAM" id="SSF81296">
    <property type="entry name" value="E set domains"/>
    <property type="match status" value="1"/>
</dbReference>
<evidence type="ECO:0000313" key="4">
    <source>
        <dbReference type="Proteomes" id="UP000253551"/>
    </source>
</evidence>
<dbReference type="InterPro" id="IPR014752">
    <property type="entry name" value="Arrestin-like_C"/>
</dbReference>
<name>A0A367KRW5_RHIST</name>
<dbReference type="OrthoDB" id="20273at2759"/>
<feature type="transmembrane region" description="Helical" evidence="1">
    <location>
        <begin position="153"/>
        <end position="172"/>
    </location>
</feature>
<gene>
    <name evidence="3" type="ORF">CU098_012819</name>
</gene>
<dbReference type="EMBL" id="PJQM01000529">
    <property type="protein sequence ID" value="RCI04948.1"/>
    <property type="molecule type" value="Genomic_DNA"/>
</dbReference>
<keyword evidence="1" id="KW-0472">Membrane</keyword>
<dbReference type="GO" id="GO:0005829">
    <property type="term" value="C:cytosol"/>
    <property type="evidence" value="ECO:0007669"/>
    <property type="project" value="TreeGrafter"/>
</dbReference>
<dbReference type="STRING" id="4846.A0A367KRW5"/>
<comment type="caution">
    <text evidence="3">The sequence shown here is derived from an EMBL/GenBank/DDBJ whole genome shotgun (WGS) entry which is preliminary data.</text>
</comment>
<accession>A0A367KRW5</accession>
<dbReference type="PANTHER" id="PTHR11188:SF17">
    <property type="entry name" value="FI21816P1"/>
    <property type="match status" value="1"/>
</dbReference>
<protein>
    <recommendedName>
        <fullName evidence="2">Arrestin C-terminal-like domain-containing protein</fullName>
    </recommendedName>
</protein>
<keyword evidence="4" id="KW-1185">Reference proteome</keyword>
<sequence length="712" mass="80838">MALNSKDPYRVVRKHSDIGLPKFEQNLSLETSITHLSPTQHLPQDPYNRQNDRKYIESEKRANSYLPYSNHNRDLSRPVEPIYLDEDLSSFHSTGRYGPVGSLLQDNIVIDMIDNTHNTHQLPHKNINASTQPLGPAKKKRWWTRLGISGRKLVFFAFSFIILVAVIWYFVWPRVPTLQYVGAYLDDNPTLTNVSMTSIWKVNFTVLNSDNWIPINVQNFAISVIDGNTGVTFGEGNSNSLLLAPRSIDQVITIPIHINYTASSSNDPTFQDLSSSCSIVNQDLSNPLKQAFDIKFLIVYYIKGIIWHTISTVSPITTYFQCPTRHPQEAAGKLLQGQLTLKLLESTKIKVVRLSFSGRAKVAWSDGSGPQHDRRIVIEETKEFFKNNQDESTKLQEWNAGHYSWPFEFQIPGNLPHAFKSDEASISYTLNAVVERKAFYINTTAQRDVKILRSVLPSDFELTRPLEMDSSYGDMIAYSFKLPSKLYAFGNRIPINFKIIPMCQSVRLKSLIVSIKEYSVCKTNSRQRTVPRFIRVGREVFDGEDSTDTSKWEGTLYLEIPGESGLIQADIEYALIDIYHKLKLAIALIDSDDKTREIRCEASIRIAESLIYTQELGILPPYSEIWRSIPYNPSNVEFSRYSHLDNDEARPPLLPESSQPVTISRSNSPSGIPWWDGVDLGKVPSYTTVGTHLIPSSFPPDYDSEEGSPEIH</sequence>
<reference evidence="3 4" key="1">
    <citation type="journal article" date="2018" name="G3 (Bethesda)">
        <title>Phylogenetic and Phylogenomic Definition of Rhizopus Species.</title>
        <authorList>
            <person name="Gryganskyi A.P."/>
            <person name="Golan J."/>
            <person name="Dolatabadi S."/>
            <person name="Mondo S."/>
            <person name="Robb S."/>
            <person name="Idnurm A."/>
            <person name="Muszewska A."/>
            <person name="Steczkiewicz K."/>
            <person name="Masonjones S."/>
            <person name="Liao H.L."/>
            <person name="Gajdeczka M.T."/>
            <person name="Anike F."/>
            <person name="Vuek A."/>
            <person name="Anishchenko I.M."/>
            <person name="Voigt K."/>
            <person name="de Hoog G.S."/>
            <person name="Smith M.E."/>
            <person name="Heitman J."/>
            <person name="Vilgalys R."/>
            <person name="Stajich J.E."/>
        </authorList>
    </citation>
    <scope>NUCLEOTIDE SEQUENCE [LARGE SCALE GENOMIC DNA]</scope>
    <source>
        <strain evidence="3 4">LSU 92-RS-03</strain>
    </source>
</reference>